<comment type="caution">
    <text evidence="2">The sequence shown here is derived from an EMBL/GenBank/DDBJ whole genome shotgun (WGS) entry which is preliminary data.</text>
</comment>
<accession>A0A836C4D1</accession>
<feature type="compositionally biased region" description="Basic and acidic residues" evidence="1">
    <location>
        <begin position="147"/>
        <end position="162"/>
    </location>
</feature>
<evidence type="ECO:0000313" key="3">
    <source>
        <dbReference type="Proteomes" id="UP000612055"/>
    </source>
</evidence>
<feature type="compositionally biased region" description="Acidic residues" evidence="1">
    <location>
        <begin position="194"/>
        <end position="209"/>
    </location>
</feature>
<feature type="compositionally biased region" description="Basic residues" evidence="1">
    <location>
        <begin position="275"/>
        <end position="286"/>
    </location>
</feature>
<feature type="compositionally biased region" description="Basic and acidic residues" evidence="1">
    <location>
        <begin position="218"/>
        <end position="228"/>
    </location>
</feature>
<protein>
    <submittedName>
        <fullName evidence="2">Uncharacterized protein</fullName>
    </submittedName>
</protein>
<dbReference type="Proteomes" id="UP000612055">
    <property type="component" value="Unassembled WGS sequence"/>
</dbReference>
<feature type="region of interest" description="Disordered" evidence="1">
    <location>
        <begin position="267"/>
        <end position="290"/>
    </location>
</feature>
<feature type="compositionally biased region" description="Basic and acidic residues" evidence="1">
    <location>
        <begin position="130"/>
        <end position="140"/>
    </location>
</feature>
<keyword evidence="3" id="KW-1185">Reference proteome</keyword>
<feature type="region of interest" description="Disordered" evidence="1">
    <location>
        <begin position="123"/>
        <end position="234"/>
    </location>
</feature>
<gene>
    <name evidence="2" type="ORF">HYH03_003517</name>
</gene>
<evidence type="ECO:0000313" key="2">
    <source>
        <dbReference type="EMBL" id="KAG2498778.1"/>
    </source>
</evidence>
<sequence>MHVVVSTTRADPHQLLPWLAHLGLTGAHVYVYHRTPDPDGDLAAELAAAAGQLACGMRLHVAPLLPNKGRESAVYLHHLVTHYDALPQVFLLAHDHGPASWHSLCGPFLRRARAYCRGAALEAAGGAGKGEGEGEVKGQGEEEDVEREGGRGAAKGEGHGEEEGAEIEAEEGARAGEAGDRGGQQGDDGARVGEEEEEGQEEGEDEGEGQEGSGFEAGEQRAEGKEDGANGWRSSRKLIGRRLVRSAAATVAKPAAGAYEDGAEGAAAVPSPARAHAHGHGGRHASKPVASLTRGEADALKRFADMAVTLSSGCVEPWMQGCCGTFMCSRNAAPWCPFDSRDDSCALRADLAAAANDIEDGGGLHHHGQYDVRYENVAVPGPYGMAITSYGAVPLGPANGTAPQSDYPANAHSREHDRTGQALKEILERHQVPASAFQSCCAMLLLRGRHVGRWPRRLYEELLEVAMSPDLDYFASKTVEFTGFRLWAPGGYTAQQVLDYLRVDRLYRHVHGCPAPQPGPQPGTL</sequence>
<name>A0A836C4D1_9CHLO</name>
<proteinExistence type="predicted"/>
<dbReference type="Pfam" id="PF11913">
    <property type="entry name" value="DUF3431"/>
    <property type="match status" value="1"/>
</dbReference>
<organism evidence="2 3">
    <name type="scientific">Edaphochlamys debaryana</name>
    <dbReference type="NCBI Taxonomy" id="47281"/>
    <lineage>
        <taxon>Eukaryota</taxon>
        <taxon>Viridiplantae</taxon>
        <taxon>Chlorophyta</taxon>
        <taxon>core chlorophytes</taxon>
        <taxon>Chlorophyceae</taxon>
        <taxon>CS clade</taxon>
        <taxon>Chlamydomonadales</taxon>
        <taxon>Chlamydomonadales incertae sedis</taxon>
        <taxon>Edaphochlamys</taxon>
    </lineage>
</organism>
<dbReference type="InterPro" id="IPR021838">
    <property type="entry name" value="DUF3431"/>
</dbReference>
<dbReference type="AlphaFoldDB" id="A0A836C4D1"/>
<dbReference type="EMBL" id="JAEHOE010000009">
    <property type="protein sequence ID" value="KAG2498778.1"/>
    <property type="molecule type" value="Genomic_DNA"/>
</dbReference>
<evidence type="ECO:0000256" key="1">
    <source>
        <dbReference type="SAM" id="MobiDB-lite"/>
    </source>
</evidence>
<reference evidence="2" key="1">
    <citation type="journal article" date="2020" name="bioRxiv">
        <title>Comparative genomics of Chlamydomonas.</title>
        <authorList>
            <person name="Craig R.J."/>
            <person name="Hasan A.R."/>
            <person name="Ness R.W."/>
            <person name="Keightley P.D."/>
        </authorList>
    </citation>
    <scope>NUCLEOTIDE SEQUENCE</scope>
    <source>
        <strain evidence="2">CCAP 11/70</strain>
    </source>
</reference>
<feature type="compositionally biased region" description="Basic and acidic residues" evidence="1">
    <location>
        <begin position="171"/>
        <end position="180"/>
    </location>
</feature>